<comment type="pathway">
    <text evidence="3">Protein modification; protein glycosylation.</text>
</comment>
<keyword evidence="8 13" id="KW-1133">Transmembrane helix</keyword>
<evidence type="ECO:0000313" key="16">
    <source>
        <dbReference type="EMBL" id="KAL2492276.1"/>
    </source>
</evidence>
<evidence type="ECO:0000256" key="12">
    <source>
        <dbReference type="SAM" id="MobiDB-lite"/>
    </source>
</evidence>
<gene>
    <name evidence="17" type="ORF">Adt_00267</name>
    <name evidence="16" type="ORF">Adt_27904</name>
</gene>
<dbReference type="PANTHER" id="PTHR12640:SF0">
    <property type="entry name" value="DOLICHYL-DIPHOSPHOOLIGOSACCHARIDE--PROTEIN GLYCOSYLTRANSFERASE SUBUNIT 2"/>
    <property type="match status" value="1"/>
</dbReference>
<evidence type="ECO:0000256" key="9">
    <source>
        <dbReference type="ARBA" id="ARBA00023136"/>
    </source>
</evidence>
<dbReference type="PANTHER" id="PTHR12640">
    <property type="entry name" value="RIBOPHORIN II"/>
    <property type="match status" value="1"/>
</dbReference>
<comment type="similarity">
    <text evidence="4">Belongs to the SWP1 family.</text>
</comment>
<sequence>MPKSQQQKPFKVSAISPRRHGAAKRYTGGGRAGVRHRQPPPLSSNSRTAAEWQRTRRTAANLASVQLLSSAALRCRVADQRTSAAPGLKLRQRQLPKRRCRSPSSPRDFLGLVEKFFCLSGRYDIQLTVGDTVMENSFLQLLGYLELDLPDAPEKAARPPQQPVHPYSRYGPKAEIIHIFRAPEKQPPRDLSFVFLGLVLLPFFGFVAGLFYLRANSKNLPKSTVPATFAMLFHLGIAAVLLLYTFFWLKSFMCPSGINDFSITNSSHIKVGILRNAFTSAVQMIAK</sequence>
<keyword evidence="18" id="KW-1185">Reference proteome</keyword>
<evidence type="ECO:0000256" key="3">
    <source>
        <dbReference type="ARBA" id="ARBA00004922"/>
    </source>
</evidence>
<proteinExistence type="inferred from homology"/>
<keyword evidence="7" id="KW-0256">Endoplasmic reticulum</keyword>
<evidence type="ECO:0000256" key="1">
    <source>
        <dbReference type="ARBA" id="ARBA00002791"/>
    </source>
</evidence>
<evidence type="ECO:0000313" key="18">
    <source>
        <dbReference type="Proteomes" id="UP001604336"/>
    </source>
</evidence>
<evidence type="ECO:0000256" key="2">
    <source>
        <dbReference type="ARBA" id="ARBA00004477"/>
    </source>
</evidence>
<dbReference type="AlphaFoldDB" id="A0ABD1VPK7"/>
<keyword evidence="9 13" id="KW-0472">Membrane</keyword>
<comment type="caution">
    <text evidence="17">The sequence shown here is derived from an EMBL/GenBank/DDBJ whole genome shotgun (WGS) entry which is preliminary data.</text>
</comment>
<feature type="transmembrane region" description="Helical" evidence="13">
    <location>
        <begin position="191"/>
        <end position="213"/>
    </location>
</feature>
<dbReference type="InterPro" id="IPR056790">
    <property type="entry name" value="Ribophorin_II_C"/>
</dbReference>
<evidence type="ECO:0000256" key="8">
    <source>
        <dbReference type="ARBA" id="ARBA00022989"/>
    </source>
</evidence>
<name>A0ABD1VPK7_9LAMI</name>
<organism evidence="17 18">
    <name type="scientific">Abeliophyllum distichum</name>
    <dbReference type="NCBI Taxonomy" id="126358"/>
    <lineage>
        <taxon>Eukaryota</taxon>
        <taxon>Viridiplantae</taxon>
        <taxon>Streptophyta</taxon>
        <taxon>Embryophyta</taxon>
        <taxon>Tracheophyta</taxon>
        <taxon>Spermatophyta</taxon>
        <taxon>Magnoliopsida</taxon>
        <taxon>eudicotyledons</taxon>
        <taxon>Gunneridae</taxon>
        <taxon>Pentapetalae</taxon>
        <taxon>asterids</taxon>
        <taxon>lamiids</taxon>
        <taxon>Lamiales</taxon>
        <taxon>Oleaceae</taxon>
        <taxon>Forsythieae</taxon>
        <taxon>Abeliophyllum</taxon>
    </lineage>
</organism>
<feature type="transmembrane region" description="Helical" evidence="13">
    <location>
        <begin position="225"/>
        <end position="249"/>
    </location>
</feature>
<dbReference type="Pfam" id="PF25147">
    <property type="entry name" value="Ribophorin_II_C"/>
    <property type="match status" value="1"/>
</dbReference>
<dbReference type="GO" id="GO:0005789">
    <property type="term" value="C:endoplasmic reticulum membrane"/>
    <property type="evidence" value="ECO:0007669"/>
    <property type="project" value="UniProtKB-SubCell"/>
</dbReference>
<evidence type="ECO:0000256" key="13">
    <source>
        <dbReference type="SAM" id="Phobius"/>
    </source>
</evidence>
<dbReference type="Proteomes" id="UP001604336">
    <property type="component" value="Unassembled WGS sequence"/>
</dbReference>
<dbReference type="EMBL" id="JBFOLK010000008">
    <property type="protein sequence ID" value="KAL2492276.1"/>
    <property type="molecule type" value="Genomic_DNA"/>
</dbReference>
<keyword evidence="6" id="KW-0732">Signal</keyword>
<evidence type="ECO:0000256" key="7">
    <source>
        <dbReference type="ARBA" id="ARBA00022824"/>
    </source>
</evidence>
<feature type="region of interest" description="Disordered" evidence="12">
    <location>
        <begin position="1"/>
        <end position="51"/>
    </location>
</feature>
<dbReference type="InterPro" id="IPR055374">
    <property type="entry name" value="Ribophorin_II_3rd"/>
</dbReference>
<evidence type="ECO:0000256" key="10">
    <source>
        <dbReference type="ARBA" id="ARBA00030078"/>
    </source>
</evidence>
<evidence type="ECO:0000256" key="6">
    <source>
        <dbReference type="ARBA" id="ARBA00022729"/>
    </source>
</evidence>
<evidence type="ECO:0000256" key="5">
    <source>
        <dbReference type="ARBA" id="ARBA00022692"/>
    </source>
</evidence>
<evidence type="ECO:0000259" key="14">
    <source>
        <dbReference type="Pfam" id="PF23860"/>
    </source>
</evidence>
<protein>
    <recommendedName>
        <fullName evidence="11">Ribophorin II</fullName>
    </recommendedName>
    <alternativeName>
        <fullName evidence="10">Ribophorin-2</fullName>
    </alternativeName>
</protein>
<evidence type="ECO:0000259" key="15">
    <source>
        <dbReference type="Pfam" id="PF25147"/>
    </source>
</evidence>
<accession>A0ABD1VPK7</accession>
<reference evidence="17" key="1">
    <citation type="submission" date="2024-07" db="EMBL/GenBank/DDBJ databases">
        <title>Two chromosome-level genome assemblies of Korean endemic species Abeliophyllum distichum and Forsythia ovata (Oleaceae).</title>
        <authorList>
            <person name="Mun J.H."/>
        </authorList>
    </citation>
    <scope>NUCLEOTIDE SEQUENCE</scope>
    <source>
        <strain evidence="17">KNKB198505000391</strain>
        <tissue evidence="17">Leaf</tissue>
    </source>
</reference>
<feature type="domain" description="Ribophorin II C-terminal" evidence="15">
    <location>
        <begin position="180"/>
        <end position="250"/>
    </location>
</feature>
<dbReference type="Pfam" id="PF23860">
    <property type="entry name" value="Ribophorin_II_3rd"/>
    <property type="match status" value="1"/>
</dbReference>
<comment type="function">
    <text evidence="1">Subunit of the oligosaccharyl transferase (OST) complex that catalyzes the initial transfer of a defined glycan (Glc(3)Man(9)GlcNAc(2) in eukaryotes) from the lipid carrier dolichol-pyrophosphate to an asparagine residue within an Asn-X-Ser/Thr consensus motif in nascent polypeptide chains, the first step in protein N-glycosylation. N-glycosylation occurs cotranslationally and the complex associates with the Sec61 complex at the channel-forming translocon complex that mediates protein translocation across the endoplasmic reticulum (ER). All subunits are required for a maximal enzyme activity.</text>
</comment>
<keyword evidence="5 13" id="KW-0812">Transmembrane</keyword>
<evidence type="ECO:0000256" key="4">
    <source>
        <dbReference type="ARBA" id="ARBA00009038"/>
    </source>
</evidence>
<comment type="subcellular location">
    <subcellularLocation>
        <location evidence="2">Endoplasmic reticulum membrane</location>
        <topology evidence="2">Multi-pass membrane protein</topology>
    </subcellularLocation>
</comment>
<dbReference type="InterPro" id="IPR008814">
    <property type="entry name" value="Swp1"/>
</dbReference>
<evidence type="ECO:0000256" key="11">
    <source>
        <dbReference type="ARBA" id="ARBA00032139"/>
    </source>
</evidence>
<dbReference type="EMBL" id="JBFOLK010000001">
    <property type="protein sequence ID" value="KAL2539289.1"/>
    <property type="molecule type" value="Genomic_DNA"/>
</dbReference>
<feature type="domain" description="Ribophorin II third" evidence="14">
    <location>
        <begin position="108"/>
        <end position="147"/>
    </location>
</feature>
<reference evidence="18" key="2">
    <citation type="submission" date="2024-07" db="EMBL/GenBank/DDBJ databases">
        <title>Two chromosome-level genome assemblies of Korean endemic species Abeliophyllum distichum and Forsythia ovata (Oleaceae).</title>
        <authorList>
            <person name="Jang H."/>
        </authorList>
    </citation>
    <scope>NUCLEOTIDE SEQUENCE [LARGE SCALE GENOMIC DNA]</scope>
</reference>
<evidence type="ECO:0000313" key="17">
    <source>
        <dbReference type="EMBL" id="KAL2539289.1"/>
    </source>
</evidence>